<organism evidence="2 3">
    <name type="scientific">Phialemonium atrogriseum</name>
    <dbReference type="NCBI Taxonomy" id="1093897"/>
    <lineage>
        <taxon>Eukaryota</taxon>
        <taxon>Fungi</taxon>
        <taxon>Dikarya</taxon>
        <taxon>Ascomycota</taxon>
        <taxon>Pezizomycotina</taxon>
        <taxon>Sordariomycetes</taxon>
        <taxon>Sordariomycetidae</taxon>
        <taxon>Cephalothecales</taxon>
        <taxon>Cephalothecaceae</taxon>
        <taxon>Phialemonium</taxon>
    </lineage>
</organism>
<feature type="domain" description="Tse2 ADP-ribosyltransferase toxin" evidence="1">
    <location>
        <begin position="32"/>
        <end position="173"/>
    </location>
</feature>
<proteinExistence type="predicted"/>
<dbReference type="Pfam" id="PF18648">
    <property type="entry name" value="ADPRTs_Tse2"/>
    <property type="match status" value="1"/>
</dbReference>
<evidence type="ECO:0000313" key="2">
    <source>
        <dbReference type="EMBL" id="KAK1766564.1"/>
    </source>
</evidence>
<reference evidence="2" key="1">
    <citation type="submission" date="2023-06" db="EMBL/GenBank/DDBJ databases">
        <title>Genome-scale phylogeny and comparative genomics of the fungal order Sordariales.</title>
        <authorList>
            <consortium name="Lawrence Berkeley National Laboratory"/>
            <person name="Hensen N."/>
            <person name="Bonometti L."/>
            <person name="Westerberg I."/>
            <person name="Brannstrom I.O."/>
            <person name="Guillou S."/>
            <person name="Cros-Aarteil S."/>
            <person name="Calhoun S."/>
            <person name="Haridas S."/>
            <person name="Kuo A."/>
            <person name="Mondo S."/>
            <person name="Pangilinan J."/>
            <person name="Riley R."/>
            <person name="Labutti K."/>
            <person name="Andreopoulos B."/>
            <person name="Lipzen A."/>
            <person name="Chen C."/>
            <person name="Yanf M."/>
            <person name="Daum C."/>
            <person name="Ng V."/>
            <person name="Clum A."/>
            <person name="Steindorff A."/>
            <person name="Ohm R."/>
            <person name="Martin F."/>
            <person name="Silar P."/>
            <person name="Natvig D."/>
            <person name="Lalanne C."/>
            <person name="Gautier V."/>
            <person name="Ament-Velasquez S.L."/>
            <person name="Kruys A."/>
            <person name="Hutchinson M.I."/>
            <person name="Powell A.J."/>
            <person name="Barry K."/>
            <person name="Miller A.N."/>
            <person name="Grigoriev I.V."/>
            <person name="Debuchy R."/>
            <person name="Gladieux P."/>
            <person name="Thoren M.H."/>
            <person name="Johannesson H."/>
        </authorList>
    </citation>
    <scope>NUCLEOTIDE SEQUENCE</scope>
    <source>
        <strain evidence="2">8032-3</strain>
    </source>
</reference>
<protein>
    <recommendedName>
        <fullName evidence="1">Tse2 ADP-ribosyltransferase toxin domain-containing protein</fullName>
    </recommendedName>
</protein>
<sequence length="194" mass="22551">MFRQIFRARRLPPSSPFRRQFSTKAIYSSFPATLHYYSPQRSSSLYERKESGSPPEDIFDEGVTLKHGLVYPAVDKSVSNGAVMFPNTFLMQEIVRMYFDETLDREDEGKNVETPFIYTIPRGTPVPSHLILINEYLCRFSLQPSRGIPLEYLNRSLDEFYLKHGSKETAESWLDRHPFQEAVPDEADDVWMAK</sequence>
<evidence type="ECO:0000313" key="3">
    <source>
        <dbReference type="Proteomes" id="UP001244011"/>
    </source>
</evidence>
<accession>A0AAJ0C0N1</accession>
<dbReference type="AlphaFoldDB" id="A0AAJ0C0N1"/>
<comment type="caution">
    <text evidence="2">The sequence shown here is derived from an EMBL/GenBank/DDBJ whole genome shotgun (WGS) entry which is preliminary data.</text>
</comment>
<dbReference type="EMBL" id="MU839011">
    <property type="protein sequence ID" value="KAK1766564.1"/>
    <property type="molecule type" value="Genomic_DNA"/>
</dbReference>
<name>A0AAJ0C0N1_9PEZI</name>
<evidence type="ECO:0000259" key="1">
    <source>
        <dbReference type="Pfam" id="PF18648"/>
    </source>
</evidence>
<dbReference type="InterPro" id="IPR041018">
    <property type="entry name" value="ADPRTs_Tse2"/>
</dbReference>
<dbReference type="RefSeq" id="XP_060282777.1">
    <property type="nucleotide sequence ID" value="XM_060421871.1"/>
</dbReference>
<gene>
    <name evidence="2" type="ORF">QBC33DRAFT_104820</name>
</gene>
<dbReference type="Proteomes" id="UP001244011">
    <property type="component" value="Unassembled WGS sequence"/>
</dbReference>
<keyword evidence="3" id="KW-1185">Reference proteome</keyword>
<dbReference type="GeneID" id="85305058"/>